<comment type="caution">
    <text evidence="1">The sequence shown here is derived from an EMBL/GenBank/DDBJ whole genome shotgun (WGS) entry which is preliminary data.</text>
</comment>
<evidence type="ECO:0000313" key="1">
    <source>
        <dbReference type="EMBL" id="MBW6395993.1"/>
    </source>
</evidence>
<reference evidence="1 2" key="1">
    <citation type="submission" date="2021-07" db="EMBL/GenBank/DDBJ databases">
        <title>Thermus aquaticus gen. n. and sp. n., a nonsporulating extreme thermophile.</title>
        <authorList>
            <person name="Hu C.-J."/>
            <person name="Li W.-J."/>
            <person name="Xian W.-D."/>
        </authorList>
    </citation>
    <scope>NUCLEOTIDE SEQUENCE [LARGE SCALE GENOMIC DNA]</scope>
    <source>
        <strain evidence="1 2">SYSU G05001</strain>
    </source>
</reference>
<dbReference type="RefSeq" id="WP_219760448.1">
    <property type="nucleotide sequence ID" value="NZ_JAHXRS010000029.1"/>
</dbReference>
<sequence length="98" mass="11290">MWWVRFEIRSRDALWGQVWRGFALVDLSPNEFARLKEAGEEVAVPAEEALVDDPHSLRDYLGYWPPVLRLQEIEAFSHRHPGPGEQVLLREPKGVGRG</sequence>
<dbReference type="EMBL" id="JAHXRS010000029">
    <property type="protein sequence ID" value="MBW6395993.1"/>
    <property type="molecule type" value="Genomic_DNA"/>
</dbReference>
<gene>
    <name evidence="1" type="ORF">KZX47_12650</name>
</gene>
<name>A0ABS7A1G1_9DEIN</name>
<dbReference type="Proteomes" id="UP000724268">
    <property type="component" value="Unassembled WGS sequence"/>
</dbReference>
<evidence type="ECO:0000313" key="2">
    <source>
        <dbReference type="Proteomes" id="UP000724268"/>
    </source>
</evidence>
<organism evidence="1 2">
    <name type="scientific">Thermus brevis</name>
    <dbReference type="NCBI Taxonomy" id="2862456"/>
    <lineage>
        <taxon>Bacteria</taxon>
        <taxon>Thermotogati</taxon>
        <taxon>Deinococcota</taxon>
        <taxon>Deinococci</taxon>
        <taxon>Thermales</taxon>
        <taxon>Thermaceae</taxon>
        <taxon>Thermus</taxon>
    </lineage>
</organism>
<proteinExistence type="predicted"/>
<keyword evidence="2" id="KW-1185">Reference proteome</keyword>
<accession>A0ABS7A1G1</accession>
<protein>
    <submittedName>
        <fullName evidence="1">Uncharacterized protein</fullName>
    </submittedName>
</protein>